<feature type="domain" description="CRAL-TRIO" evidence="3">
    <location>
        <begin position="436"/>
        <end position="605"/>
    </location>
</feature>
<gene>
    <name evidence="4" type="ORF">NSK_004423</name>
</gene>
<evidence type="ECO:0008006" key="6">
    <source>
        <dbReference type="Google" id="ProtNLM"/>
    </source>
</evidence>
<feature type="domain" description="PH" evidence="2">
    <location>
        <begin position="1"/>
        <end position="98"/>
    </location>
</feature>
<sequence length="650" mass="72789">MTGYVEKLDPDAYLPKRRHRFLVATHQSLHWFKREKGVDLFGEERGSAALADIKETDYYKGDDKSFYILLEGGDRRVFYVSTQEEATKWLHCIQTAIRSRYLYRRETLSGLSFIHTVEGEGDGITRPRILFLTRSRNISEDGKEARGKEVVLCRHVEYEKRLPLPPLQGDDELTLTLVSGACVTAKGSDVLAHVEGAGEDAERKKLKLCFRGGSGGAVVGAELVLDITAVEDSLPVAGREGKGEEEKDAGSYLGVLYALADEVFRVEHGIPLLCATFLVLVVLTEEGRVLSLSERMLDRRTAAMIFVAGGLILHVLISLFGEESEASEDPAALATPMEGGGRRGIFLEVVDYLPAKPVIAMGGEETEGKGSRNGRVGTPGSVMGRGAADEEERPLPQRFIDGCLGDMTEAMRRWNLTCEWRREYGTDGILDEPQPYFDLIKQCYPSWYCGEGINGDPVYWERSGQVDQPRMRVAGCGIDELLRHYVMVTEFCWVKLYPDETKKTITVFSVEGVGIRDLAGEAFDFLRRSIHLISEHYPERSAVIMITNAPSWFAVLWKIIRPMVNERTQKKVKIVSKKETLECLKEFIPEENIPVEYGGKLRFGDGVDTARWKSPQEVALREHVLAVNKKHGVEMVVDDKMKEAQEKAKG</sequence>
<comment type="caution">
    <text evidence="4">The sequence shown here is derived from an EMBL/GenBank/DDBJ whole genome shotgun (WGS) entry which is preliminary data.</text>
</comment>
<dbReference type="SUPFAM" id="SSF50729">
    <property type="entry name" value="PH domain-like"/>
    <property type="match status" value="1"/>
</dbReference>
<dbReference type="PANTHER" id="PTHR45657">
    <property type="entry name" value="CRAL-TRIO DOMAIN-CONTAINING PROTEIN YKL091C-RELATED"/>
    <property type="match status" value="1"/>
</dbReference>
<dbReference type="InterPro" id="IPR001251">
    <property type="entry name" value="CRAL-TRIO_dom"/>
</dbReference>
<dbReference type="InterPro" id="IPR001849">
    <property type="entry name" value="PH_domain"/>
</dbReference>
<name>A0A4D9D752_9STRA</name>
<evidence type="ECO:0000313" key="4">
    <source>
        <dbReference type="EMBL" id="TFJ84438.1"/>
    </source>
</evidence>
<dbReference type="PROSITE" id="PS50003">
    <property type="entry name" value="PH_DOMAIN"/>
    <property type="match status" value="1"/>
</dbReference>
<evidence type="ECO:0000313" key="5">
    <source>
        <dbReference type="Proteomes" id="UP000355283"/>
    </source>
</evidence>
<dbReference type="OrthoDB" id="1434354at2759"/>
<dbReference type="Gene3D" id="2.30.29.30">
    <property type="entry name" value="Pleckstrin-homology domain (PH domain)/Phosphotyrosine-binding domain (PTB)"/>
    <property type="match status" value="1"/>
</dbReference>
<dbReference type="InterPro" id="IPR011993">
    <property type="entry name" value="PH-like_dom_sf"/>
</dbReference>
<dbReference type="Proteomes" id="UP000355283">
    <property type="component" value="Unassembled WGS sequence"/>
</dbReference>
<dbReference type="SMART" id="SM00233">
    <property type="entry name" value="PH"/>
    <property type="match status" value="1"/>
</dbReference>
<dbReference type="Pfam" id="PF00650">
    <property type="entry name" value="CRAL_TRIO"/>
    <property type="match status" value="1"/>
</dbReference>
<dbReference type="AlphaFoldDB" id="A0A4D9D752"/>
<accession>A0A4D9D752</accession>
<evidence type="ECO:0000259" key="2">
    <source>
        <dbReference type="PROSITE" id="PS50003"/>
    </source>
</evidence>
<dbReference type="EMBL" id="SDOX01000019">
    <property type="protein sequence ID" value="TFJ84438.1"/>
    <property type="molecule type" value="Genomic_DNA"/>
</dbReference>
<evidence type="ECO:0000256" key="1">
    <source>
        <dbReference type="SAM" id="MobiDB-lite"/>
    </source>
</evidence>
<dbReference type="SUPFAM" id="SSF52087">
    <property type="entry name" value="CRAL/TRIO domain"/>
    <property type="match status" value="1"/>
</dbReference>
<evidence type="ECO:0000259" key="3">
    <source>
        <dbReference type="PROSITE" id="PS50191"/>
    </source>
</evidence>
<organism evidence="4 5">
    <name type="scientific">Nannochloropsis salina CCMP1776</name>
    <dbReference type="NCBI Taxonomy" id="1027361"/>
    <lineage>
        <taxon>Eukaryota</taxon>
        <taxon>Sar</taxon>
        <taxon>Stramenopiles</taxon>
        <taxon>Ochrophyta</taxon>
        <taxon>Eustigmatophyceae</taxon>
        <taxon>Eustigmatales</taxon>
        <taxon>Monodopsidaceae</taxon>
        <taxon>Microchloropsis</taxon>
        <taxon>Microchloropsis salina</taxon>
    </lineage>
</organism>
<protein>
    <recommendedName>
        <fullName evidence="6">CRAL-TRIO domain-containing protein</fullName>
    </recommendedName>
</protein>
<dbReference type="PROSITE" id="PS50191">
    <property type="entry name" value="CRAL_TRIO"/>
    <property type="match status" value="1"/>
</dbReference>
<dbReference type="InterPro" id="IPR051026">
    <property type="entry name" value="PI/PC_transfer"/>
</dbReference>
<dbReference type="CDD" id="cd00170">
    <property type="entry name" value="SEC14"/>
    <property type="match status" value="1"/>
</dbReference>
<proteinExistence type="predicted"/>
<dbReference type="Pfam" id="PF00169">
    <property type="entry name" value="PH"/>
    <property type="match status" value="1"/>
</dbReference>
<reference evidence="4 5" key="1">
    <citation type="submission" date="2019-01" db="EMBL/GenBank/DDBJ databases">
        <title>Nuclear Genome Assembly of the Microalgal Biofuel strain Nannochloropsis salina CCMP1776.</title>
        <authorList>
            <person name="Hovde B."/>
        </authorList>
    </citation>
    <scope>NUCLEOTIDE SEQUENCE [LARGE SCALE GENOMIC DNA]</scope>
    <source>
        <strain evidence="4 5">CCMP1776</strain>
    </source>
</reference>
<dbReference type="InterPro" id="IPR036865">
    <property type="entry name" value="CRAL-TRIO_dom_sf"/>
</dbReference>
<keyword evidence="5" id="KW-1185">Reference proteome</keyword>
<dbReference type="PANTHER" id="PTHR45657:SF61">
    <property type="entry name" value="CRAL-TRIO DOMAIN-CONTAINING PROTEIN"/>
    <property type="match status" value="1"/>
</dbReference>
<dbReference type="SMART" id="SM00516">
    <property type="entry name" value="SEC14"/>
    <property type="match status" value="1"/>
</dbReference>
<feature type="region of interest" description="Disordered" evidence="1">
    <location>
        <begin position="363"/>
        <end position="391"/>
    </location>
</feature>
<dbReference type="Gene3D" id="3.40.525.10">
    <property type="entry name" value="CRAL-TRIO lipid binding domain"/>
    <property type="match status" value="1"/>
</dbReference>